<comment type="caution">
    <text evidence="1">The sequence shown here is derived from an EMBL/GenBank/DDBJ whole genome shotgun (WGS) entry which is preliminary data.</text>
</comment>
<gene>
    <name evidence="1" type="ORF">BV22DRAFT_1057157</name>
</gene>
<dbReference type="EMBL" id="MU266342">
    <property type="protein sequence ID" value="KAH7929382.1"/>
    <property type="molecule type" value="Genomic_DNA"/>
</dbReference>
<evidence type="ECO:0000313" key="2">
    <source>
        <dbReference type="Proteomes" id="UP000790709"/>
    </source>
</evidence>
<organism evidence="1 2">
    <name type="scientific">Leucogyrophana mollusca</name>
    <dbReference type="NCBI Taxonomy" id="85980"/>
    <lineage>
        <taxon>Eukaryota</taxon>
        <taxon>Fungi</taxon>
        <taxon>Dikarya</taxon>
        <taxon>Basidiomycota</taxon>
        <taxon>Agaricomycotina</taxon>
        <taxon>Agaricomycetes</taxon>
        <taxon>Agaricomycetidae</taxon>
        <taxon>Boletales</taxon>
        <taxon>Boletales incertae sedis</taxon>
        <taxon>Leucogyrophana</taxon>
    </lineage>
</organism>
<sequence length="1227" mass="129232">MATSTMHFGPEWMRAKPHTPARSQPPPSPPPTASNNQQTNASTYSALVAPAPQGTDKHDDARPFRYSKEEMLRIYREGGGRGGLGLEVERWEGIVHEPGSEPTALREMDDAEKKLFAGPLNSEIRRRQSTDLINTMSPPSDRPRLNHTNTGGASPMRERFGSLMRRRESTDQPPSSLPRKLSLSNTQGPLSASRESALPSPRTRVGGGFDGVLNGGDSWVARRRASEGVLRSGGGVPRDGEPKGPEIKEEEEDSGFGRGGARGTDLFNGLPPSGSPILDTLPPDEIPDASRQTAPPDSNSLNNGVAAISLNGDGDTMNTAPVTAFHPVSGPPPGLSDPASVEWSYLDPQGQVQGPFRADLMQKWFDEGYFTPDLLMKRTHLETDWIPVGELERRAGGGKIFLSQPPASTGPPGLAHLQPFGHPHEQTFNGYQPVPTRTLRTTTLDSYLSSTSNPSDSPASSFGGGRFGNGSPDASVFAGRTNPYLGDPNFGGRGFNGGRVPFNEPAHDSRATFNGLAPGRTSSIDNLGSYTTSGSPWPISSGLSGQPSQGFDSMGAGRMVEPFSPGFNGMGTGHIGSASGLVYNQEPFGEGSPGFSNVNHGGMVIVGDQHEPLSRPVDDRIGVNGLGFNNLANELGGTSFGASGPSQFSQSPSLPFNTTQQQPPVSPFGEVSNQVSVSPDIVHNQPDNLHPPNPSSPWASGDHSTIRAARNRDSPQPVAVDAETKPPITPAQPQPQPQPQPANWGRGSQTSHKTKDPSPWLTASIGVVDDGWREAPGPNSLTFSNVGQHNQMQQEEASVSDLATLSVPPTPVESAPASALVPSVPPPSVPPAVNELPPPAPKARRKSTTKEVQAQAAASKPPPPVPIAVAVKSPSPAPATPATQSKPAWSTEEDTKKAKPLGTAMSLREIQEAEVKRAEARKAAEKERERLARANATVATASGEDAQPFTASWGLPTSQAGARNAVSPKDPPAGSTLTASSTPVWTNATPAPAAKKTMKEIQEEEERRKKFAVKETVAAAAARRAYAETTTKATPSAQTGGAWTTVGVNGKAPTPAVAPVRPTITPSTSAAAVASSSPVSRPTGTATRVVPSTVKAPAPSRVDDFPVTPSHDFLKWLSDSLKGLNTSVNLEEISSMLLSFPMDPDPSTVEIISDLIYANSTTLDGRRFAAEFVSKRRADAVARKGAPGPGTSGKPVSIADVVKTQPKPAQPEWGFKVVNKKKKGGRT</sequence>
<proteinExistence type="predicted"/>
<keyword evidence="2" id="KW-1185">Reference proteome</keyword>
<dbReference type="Proteomes" id="UP000790709">
    <property type="component" value="Unassembled WGS sequence"/>
</dbReference>
<evidence type="ECO:0000313" key="1">
    <source>
        <dbReference type="EMBL" id="KAH7929382.1"/>
    </source>
</evidence>
<name>A0ACB8BVA4_9AGAM</name>
<accession>A0ACB8BVA4</accession>
<protein>
    <submittedName>
        <fullName evidence="1">Uncharacterized protein</fullName>
    </submittedName>
</protein>
<reference evidence="1" key="1">
    <citation type="journal article" date="2021" name="New Phytol.">
        <title>Evolutionary innovations through gain and loss of genes in the ectomycorrhizal Boletales.</title>
        <authorList>
            <person name="Wu G."/>
            <person name="Miyauchi S."/>
            <person name="Morin E."/>
            <person name="Kuo A."/>
            <person name="Drula E."/>
            <person name="Varga T."/>
            <person name="Kohler A."/>
            <person name="Feng B."/>
            <person name="Cao Y."/>
            <person name="Lipzen A."/>
            <person name="Daum C."/>
            <person name="Hundley H."/>
            <person name="Pangilinan J."/>
            <person name="Johnson J."/>
            <person name="Barry K."/>
            <person name="LaButti K."/>
            <person name="Ng V."/>
            <person name="Ahrendt S."/>
            <person name="Min B."/>
            <person name="Choi I.G."/>
            <person name="Park H."/>
            <person name="Plett J.M."/>
            <person name="Magnuson J."/>
            <person name="Spatafora J.W."/>
            <person name="Nagy L.G."/>
            <person name="Henrissat B."/>
            <person name="Grigoriev I.V."/>
            <person name="Yang Z.L."/>
            <person name="Xu J."/>
            <person name="Martin F.M."/>
        </authorList>
    </citation>
    <scope>NUCLEOTIDE SEQUENCE</scope>
    <source>
        <strain evidence="1">KUC20120723A-06</strain>
    </source>
</reference>